<reference evidence="6 7" key="1">
    <citation type="submission" date="2022-06" db="EMBL/GenBank/DDBJ databases">
        <title>Actinoplanes abujensis sp. nov., isolated from Nigerian arid soil.</title>
        <authorList>
            <person name="Ding P."/>
        </authorList>
    </citation>
    <scope>NUCLEOTIDE SEQUENCE [LARGE SCALE GENOMIC DNA]</scope>
    <source>
        <strain evidence="7">TRM88002</strain>
    </source>
</reference>
<sequence>MVATTAETNLTIQANRMNLIMNKVTSWAATIAVPTAITRFYGQNLPYPGNGTHWGVLVSTAFILVMVHPALCRLQTQGLGL</sequence>
<keyword evidence="7" id="KW-1185">Reference proteome</keyword>
<gene>
    <name evidence="6" type="ORF">LXN57_47385</name>
</gene>
<evidence type="ECO:0000256" key="2">
    <source>
        <dbReference type="ARBA" id="ARBA00022692"/>
    </source>
</evidence>
<keyword evidence="3 5" id="KW-1133">Transmembrane helix</keyword>
<dbReference type="SUPFAM" id="SSF144083">
    <property type="entry name" value="Magnesium transport protein CorA, transmembrane region"/>
    <property type="match status" value="1"/>
</dbReference>
<evidence type="ECO:0000313" key="7">
    <source>
        <dbReference type="Proteomes" id="UP001523216"/>
    </source>
</evidence>
<keyword evidence="2 5" id="KW-0812">Transmembrane</keyword>
<evidence type="ECO:0000313" key="6">
    <source>
        <dbReference type="EMBL" id="MCM4085174.1"/>
    </source>
</evidence>
<comment type="caution">
    <text evidence="6">The sequence shown here is derived from an EMBL/GenBank/DDBJ whole genome shotgun (WGS) entry which is preliminary data.</text>
</comment>
<feature type="transmembrane region" description="Helical" evidence="5">
    <location>
        <begin position="54"/>
        <end position="72"/>
    </location>
</feature>
<evidence type="ECO:0000256" key="5">
    <source>
        <dbReference type="SAM" id="Phobius"/>
    </source>
</evidence>
<dbReference type="InterPro" id="IPR045863">
    <property type="entry name" value="CorA_TM1_TM2"/>
</dbReference>
<evidence type="ECO:0000256" key="3">
    <source>
        <dbReference type="ARBA" id="ARBA00022989"/>
    </source>
</evidence>
<comment type="subcellular location">
    <subcellularLocation>
        <location evidence="1">Membrane</location>
        <topology evidence="1">Multi-pass membrane protein</topology>
    </subcellularLocation>
</comment>
<accession>A0ABT0YIT2</accession>
<keyword evidence="4 5" id="KW-0472">Membrane</keyword>
<feature type="transmembrane region" description="Helical" evidence="5">
    <location>
        <begin position="24"/>
        <end position="42"/>
    </location>
</feature>
<dbReference type="Pfam" id="PF01544">
    <property type="entry name" value="CorA"/>
    <property type="match status" value="1"/>
</dbReference>
<dbReference type="EMBL" id="JAMQOL010000104">
    <property type="protein sequence ID" value="MCM4085174.1"/>
    <property type="molecule type" value="Genomic_DNA"/>
</dbReference>
<evidence type="ECO:0000256" key="1">
    <source>
        <dbReference type="ARBA" id="ARBA00004141"/>
    </source>
</evidence>
<dbReference type="Proteomes" id="UP001523216">
    <property type="component" value="Unassembled WGS sequence"/>
</dbReference>
<proteinExistence type="predicted"/>
<organism evidence="6 7">
    <name type="scientific">Paractinoplanes hotanensis</name>
    <dbReference type="NCBI Taxonomy" id="2906497"/>
    <lineage>
        <taxon>Bacteria</taxon>
        <taxon>Bacillati</taxon>
        <taxon>Actinomycetota</taxon>
        <taxon>Actinomycetes</taxon>
        <taxon>Micromonosporales</taxon>
        <taxon>Micromonosporaceae</taxon>
        <taxon>Paractinoplanes</taxon>
    </lineage>
</organism>
<evidence type="ECO:0000256" key="4">
    <source>
        <dbReference type="ARBA" id="ARBA00023136"/>
    </source>
</evidence>
<name>A0ABT0YIT2_9ACTN</name>
<dbReference type="Gene3D" id="1.20.58.340">
    <property type="entry name" value="Magnesium transport protein CorA, transmembrane region"/>
    <property type="match status" value="1"/>
</dbReference>
<dbReference type="InterPro" id="IPR002523">
    <property type="entry name" value="MgTranspt_CorA/ZnTranspt_ZntB"/>
</dbReference>
<protein>
    <submittedName>
        <fullName evidence="6">Uncharacterized protein</fullName>
    </submittedName>
</protein>